<proteinExistence type="predicted"/>
<dbReference type="AlphaFoldDB" id="A0A6P3H247"/>
<evidence type="ECO:0000256" key="1">
    <source>
        <dbReference type="SAM" id="MobiDB-lite"/>
    </source>
</evidence>
<accession>A0A6P3H247</accession>
<name>A0A6P3H247_BISBB</name>
<feature type="region of interest" description="Disordered" evidence="1">
    <location>
        <begin position="118"/>
        <end position="149"/>
    </location>
</feature>
<protein>
    <submittedName>
        <fullName evidence="3">Uncharacterized protein LOC104984849</fullName>
    </submittedName>
</protein>
<organism evidence="2 3">
    <name type="scientific">Bison bison bison</name>
    <name type="common">North American plains bison</name>
    <dbReference type="NCBI Taxonomy" id="43346"/>
    <lineage>
        <taxon>Eukaryota</taxon>
        <taxon>Metazoa</taxon>
        <taxon>Chordata</taxon>
        <taxon>Craniata</taxon>
        <taxon>Vertebrata</taxon>
        <taxon>Euteleostomi</taxon>
        <taxon>Mammalia</taxon>
        <taxon>Eutheria</taxon>
        <taxon>Laurasiatheria</taxon>
        <taxon>Artiodactyla</taxon>
        <taxon>Ruminantia</taxon>
        <taxon>Pecora</taxon>
        <taxon>Bovidae</taxon>
        <taxon>Bovinae</taxon>
        <taxon>Bison</taxon>
    </lineage>
</organism>
<reference evidence="3" key="1">
    <citation type="submission" date="2025-08" db="UniProtKB">
        <authorList>
            <consortium name="RefSeq"/>
        </authorList>
    </citation>
    <scope>IDENTIFICATION</scope>
    <source>
        <tissue evidence="3">Blood</tissue>
    </source>
</reference>
<dbReference type="GeneID" id="104984849"/>
<dbReference type="Proteomes" id="UP000515208">
    <property type="component" value="Unplaced"/>
</dbReference>
<sequence>MKLTSLNFCSSSVKDIQIRTVGRNREAGSARSVPQCRRFLLITQEGAPSSASRGSGQVFRRSILLLRPRAESLPPPARKPETDGCLEEVAFQLNFNGKEPARLWRICGIQHGGWSLRPPLPGALTSASRTSGSDDPPPQRRERPGSVGPLRVRRLHIPA</sequence>
<dbReference type="RefSeq" id="XP_010833087.1">
    <property type="nucleotide sequence ID" value="XM_010834785.1"/>
</dbReference>
<evidence type="ECO:0000313" key="2">
    <source>
        <dbReference type="Proteomes" id="UP000515208"/>
    </source>
</evidence>
<evidence type="ECO:0000313" key="3">
    <source>
        <dbReference type="RefSeq" id="XP_010833087.1"/>
    </source>
</evidence>
<keyword evidence="2" id="KW-1185">Reference proteome</keyword>
<gene>
    <name evidence="3" type="primary">LOC104984849</name>
</gene>
<dbReference type="KEGG" id="bbis:104984849"/>